<dbReference type="Proteomes" id="UP001172457">
    <property type="component" value="Unassembled WGS sequence"/>
</dbReference>
<evidence type="ECO:0000259" key="1">
    <source>
        <dbReference type="Pfam" id="PF13966"/>
    </source>
</evidence>
<protein>
    <recommendedName>
        <fullName evidence="1">Reverse transcriptase zinc-binding domain-containing protein</fullName>
    </recommendedName>
</protein>
<organism evidence="2 3">
    <name type="scientific">Centaurea solstitialis</name>
    <name type="common">yellow star-thistle</name>
    <dbReference type="NCBI Taxonomy" id="347529"/>
    <lineage>
        <taxon>Eukaryota</taxon>
        <taxon>Viridiplantae</taxon>
        <taxon>Streptophyta</taxon>
        <taxon>Embryophyta</taxon>
        <taxon>Tracheophyta</taxon>
        <taxon>Spermatophyta</taxon>
        <taxon>Magnoliopsida</taxon>
        <taxon>eudicotyledons</taxon>
        <taxon>Gunneridae</taxon>
        <taxon>Pentapetalae</taxon>
        <taxon>asterids</taxon>
        <taxon>campanulids</taxon>
        <taxon>Asterales</taxon>
        <taxon>Asteraceae</taxon>
        <taxon>Carduoideae</taxon>
        <taxon>Cardueae</taxon>
        <taxon>Centaureinae</taxon>
        <taxon>Centaurea</taxon>
    </lineage>
</organism>
<evidence type="ECO:0000313" key="3">
    <source>
        <dbReference type="Proteomes" id="UP001172457"/>
    </source>
</evidence>
<dbReference type="Pfam" id="PF13966">
    <property type="entry name" value="zf-RVT"/>
    <property type="match status" value="1"/>
</dbReference>
<gene>
    <name evidence="2" type="ORF">OSB04_un001197</name>
</gene>
<dbReference type="InterPro" id="IPR026960">
    <property type="entry name" value="RVT-Znf"/>
</dbReference>
<name>A0AA38S4G3_9ASTR</name>
<dbReference type="AlphaFoldDB" id="A0AA38S4G3"/>
<dbReference type="PANTHER" id="PTHR33116">
    <property type="entry name" value="REVERSE TRANSCRIPTASE ZINC-BINDING DOMAIN-CONTAINING PROTEIN-RELATED-RELATED"/>
    <property type="match status" value="1"/>
</dbReference>
<proteinExistence type="predicted"/>
<dbReference type="EMBL" id="JARYMX010000169">
    <property type="protein sequence ID" value="KAJ9535648.1"/>
    <property type="molecule type" value="Genomic_DNA"/>
</dbReference>
<accession>A0AA38S4G3</accession>
<feature type="domain" description="Reverse transcriptase zinc-binding" evidence="1">
    <location>
        <begin position="292"/>
        <end position="347"/>
    </location>
</feature>
<evidence type="ECO:0000313" key="2">
    <source>
        <dbReference type="EMBL" id="KAJ9535648.1"/>
    </source>
</evidence>
<sequence length="454" mass="52652">MRKSKIYGLGVQDVEVQNWARGVGCVGGSFPLTYLGLPVGASMSRKIAWRPIVEKVRSRLASWKARIMSFGGRLTLVKSVLGSLPLYFLSLFRAPSGVIGEIERIRRNFFWGGGMGVGEISSKKVHAWVNWESCVKSFSKGGINIGCLKDMNLALLAKWWWRFRVDGDSLWSRVIRSIYGEEARWEMGARHTFGRIVGWAIDSLSLIILGLVGWSRIRGYPFWIGVWVEGNWEWKWHWNREPRGRALGELESLERRLLGWSPDRVKKDVWGWELDVVNGFSVNKLRDLMADQVNVFLWKLRLGRIPTRVVLDRLGIDLHSVLCPRCGEAVEDIDHVFLKCREINRFWIRVGKWWNKSVTGFDSVAHFLQEDADLIRNHNGKDWWVGVKWVFLYLLWDQRNRLVFENKKKGLDVCFSEWQRTAFEWINNKLKKDAIDIVGLASSFFFSGLVVDWC</sequence>
<reference evidence="2" key="1">
    <citation type="submission" date="2023-03" db="EMBL/GenBank/DDBJ databases">
        <title>Chromosome-scale reference genome and RAD-based genetic map of yellow starthistle (Centaurea solstitialis) reveal putative structural variation and QTLs associated with invader traits.</title>
        <authorList>
            <person name="Reatini B."/>
            <person name="Cang F.A."/>
            <person name="Jiang Q."/>
            <person name="Mckibben M.T.W."/>
            <person name="Barker M.S."/>
            <person name="Rieseberg L.H."/>
            <person name="Dlugosch K.M."/>
        </authorList>
    </citation>
    <scope>NUCLEOTIDE SEQUENCE</scope>
    <source>
        <strain evidence="2">CAN-66</strain>
        <tissue evidence="2">Leaf</tissue>
    </source>
</reference>
<comment type="caution">
    <text evidence="2">The sequence shown here is derived from an EMBL/GenBank/DDBJ whole genome shotgun (WGS) entry which is preliminary data.</text>
</comment>
<dbReference type="PANTHER" id="PTHR33116:SF77">
    <property type="entry name" value="RNA-DIRECTED DNA POLYMERASE"/>
    <property type="match status" value="1"/>
</dbReference>
<keyword evidence="3" id="KW-1185">Reference proteome</keyword>